<protein>
    <submittedName>
        <fullName evidence="14">Cyclic nucleotide-gated potassium channel</fullName>
    </submittedName>
</protein>
<dbReference type="GO" id="GO:0001508">
    <property type="term" value="P:action potential"/>
    <property type="evidence" value="ECO:0007669"/>
    <property type="project" value="TreeGrafter"/>
</dbReference>
<keyword evidence="7" id="KW-0630">Potassium</keyword>
<keyword evidence="5" id="KW-0631">Potassium channel</keyword>
<feature type="domain" description="Ion transport" evidence="13">
    <location>
        <begin position="38"/>
        <end position="248"/>
    </location>
</feature>
<dbReference type="OrthoDB" id="9810759at2"/>
<evidence type="ECO:0000256" key="10">
    <source>
        <dbReference type="ARBA" id="ARBA00023136"/>
    </source>
</evidence>
<evidence type="ECO:0000256" key="7">
    <source>
        <dbReference type="ARBA" id="ARBA00022958"/>
    </source>
</evidence>
<keyword evidence="11 14" id="KW-0407">Ion channel</keyword>
<dbReference type="EMBL" id="CP036291">
    <property type="protein sequence ID" value="QDU91021.1"/>
    <property type="molecule type" value="Genomic_DNA"/>
</dbReference>
<feature type="transmembrane region" description="Helical" evidence="12">
    <location>
        <begin position="170"/>
        <end position="191"/>
    </location>
</feature>
<dbReference type="InterPro" id="IPR005821">
    <property type="entry name" value="Ion_trans_dom"/>
</dbReference>
<feature type="transmembrane region" description="Helical" evidence="12">
    <location>
        <begin position="42"/>
        <end position="60"/>
    </location>
</feature>
<dbReference type="PANTHER" id="PTHR11537">
    <property type="entry name" value="VOLTAGE-GATED POTASSIUM CHANNEL"/>
    <property type="match status" value="1"/>
</dbReference>
<keyword evidence="9" id="KW-0406">Ion transport</keyword>
<evidence type="ECO:0000256" key="4">
    <source>
        <dbReference type="ARBA" id="ARBA00022692"/>
    </source>
</evidence>
<keyword evidence="8 12" id="KW-1133">Transmembrane helix</keyword>
<gene>
    <name evidence="14" type="ORF">Pla175_44380</name>
</gene>
<keyword evidence="4 12" id="KW-0812">Transmembrane</keyword>
<keyword evidence="15" id="KW-1185">Reference proteome</keyword>
<comment type="subcellular location">
    <subcellularLocation>
        <location evidence="1">Membrane</location>
        <topology evidence="1">Multi-pass membrane protein</topology>
    </subcellularLocation>
</comment>
<dbReference type="GO" id="GO:0008076">
    <property type="term" value="C:voltage-gated potassium channel complex"/>
    <property type="evidence" value="ECO:0007669"/>
    <property type="project" value="InterPro"/>
</dbReference>
<dbReference type="SUPFAM" id="SSF81324">
    <property type="entry name" value="Voltage-gated potassium channels"/>
    <property type="match status" value="1"/>
</dbReference>
<evidence type="ECO:0000256" key="5">
    <source>
        <dbReference type="ARBA" id="ARBA00022826"/>
    </source>
</evidence>
<keyword evidence="6" id="KW-0851">Voltage-gated channel</keyword>
<proteinExistence type="predicted"/>
<dbReference type="Proteomes" id="UP000317429">
    <property type="component" value="Chromosome"/>
</dbReference>
<evidence type="ECO:0000256" key="1">
    <source>
        <dbReference type="ARBA" id="ARBA00004141"/>
    </source>
</evidence>
<evidence type="ECO:0000256" key="9">
    <source>
        <dbReference type="ARBA" id="ARBA00023065"/>
    </source>
</evidence>
<evidence type="ECO:0000256" key="6">
    <source>
        <dbReference type="ARBA" id="ARBA00022882"/>
    </source>
</evidence>
<evidence type="ECO:0000256" key="2">
    <source>
        <dbReference type="ARBA" id="ARBA00022448"/>
    </source>
</evidence>
<dbReference type="Gene3D" id="1.20.120.350">
    <property type="entry name" value="Voltage-gated potassium channels. Chain C"/>
    <property type="match status" value="1"/>
</dbReference>
<dbReference type="RefSeq" id="WP_145290659.1">
    <property type="nucleotide sequence ID" value="NZ_CP036291.1"/>
</dbReference>
<evidence type="ECO:0000259" key="13">
    <source>
        <dbReference type="Pfam" id="PF00520"/>
    </source>
</evidence>
<keyword evidence="2" id="KW-0813">Transport</keyword>
<evidence type="ECO:0000256" key="11">
    <source>
        <dbReference type="ARBA" id="ARBA00023303"/>
    </source>
</evidence>
<sequence>MTTPQTRTPPPAAIRPGPAPWQRRFYEVIFEADTPAGKTFDVALLALILLSVAVVMLESVDNATLGEMHPRLRAWLRGIEWGITVLFTLEYLARIACVARPSRYVLSFFGLVDLLAVLPTYLGLFVSGTHVLATVRTLRLLRVFRVFKMGQHVSEANALLKALRRTWPKITVFLSVIFCAIVILGTVMYLIERDHGSGFDSIPRSVYWAIVTMTTVGYGDIAPRTIAGQSLAAVIMLFGYAIIIVPTGLFSAEVMNYARPPAGPPPGARTCPRCDAARHDAEARYCNRCGERLGEPAAD</sequence>
<feature type="transmembrane region" description="Helical" evidence="12">
    <location>
        <begin position="114"/>
        <end position="135"/>
    </location>
</feature>
<evidence type="ECO:0000256" key="12">
    <source>
        <dbReference type="SAM" id="Phobius"/>
    </source>
</evidence>
<dbReference type="InterPro" id="IPR028325">
    <property type="entry name" value="VG_K_chnl"/>
</dbReference>
<dbReference type="PANTHER" id="PTHR11537:SF254">
    <property type="entry name" value="POTASSIUM VOLTAGE-GATED CHANNEL PROTEIN SHAB"/>
    <property type="match status" value="1"/>
</dbReference>
<accession>A0A518DHQ8</accession>
<name>A0A518DHQ8_9BACT</name>
<evidence type="ECO:0000313" key="15">
    <source>
        <dbReference type="Proteomes" id="UP000317429"/>
    </source>
</evidence>
<organism evidence="14 15">
    <name type="scientific">Pirellulimonas nuda</name>
    <dbReference type="NCBI Taxonomy" id="2528009"/>
    <lineage>
        <taxon>Bacteria</taxon>
        <taxon>Pseudomonadati</taxon>
        <taxon>Planctomycetota</taxon>
        <taxon>Planctomycetia</taxon>
        <taxon>Pirellulales</taxon>
        <taxon>Lacipirellulaceae</taxon>
        <taxon>Pirellulimonas</taxon>
    </lineage>
</organism>
<dbReference type="PRINTS" id="PR00169">
    <property type="entry name" value="KCHANNEL"/>
</dbReference>
<keyword evidence="3" id="KW-0633">Potassium transport</keyword>
<dbReference type="GO" id="GO:0005249">
    <property type="term" value="F:voltage-gated potassium channel activity"/>
    <property type="evidence" value="ECO:0007669"/>
    <property type="project" value="InterPro"/>
</dbReference>
<evidence type="ECO:0000313" key="14">
    <source>
        <dbReference type="EMBL" id="QDU91021.1"/>
    </source>
</evidence>
<dbReference type="Gene3D" id="1.10.287.70">
    <property type="match status" value="1"/>
</dbReference>
<keyword evidence="10 12" id="KW-0472">Membrane</keyword>
<dbReference type="Pfam" id="PF00520">
    <property type="entry name" value="Ion_trans"/>
    <property type="match status" value="1"/>
</dbReference>
<feature type="transmembrane region" description="Helical" evidence="12">
    <location>
        <begin position="226"/>
        <end position="250"/>
    </location>
</feature>
<evidence type="ECO:0000256" key="3">
    <source>
        <dbReference type="ARBA" id="ARBA00022538"/>
    </source>
</evidence>
<reference evidence="14 15" key="1">
    <citation type="submission" date="2019-02" db="EMBL/GenBank/DDBJ databases">
        <title>Deep-cultivation of Planctomycetes and their phenomic and genomic characterization uncovers novel biology.</title>
        <authorList>
            <person name="Wiegand S."/>
            <person name="Jogler M."/>
            <person name="Boedeker C."/>
            <person name="Pinto D."/>
            <person name="Vollmers J."/>
            <person name="Rivas-Marin E."/>
            <person name="Kohn T."/>
            <person name="Peeters S.H."/>
            <person name="Heuer A."/>
            <person name="Rast P."/>
            <person name="Oberbeckmann S."/>
            <person name="Bunk B."/>
            <person name="Jeske O."/>
            <person name="Meyerdierks A."/>
            <person name="Storesund J.E."/>
            <person name="Kallscheuer N."/>
            <person name="Luecker S."/>
            <person name="Lage O.M."/>
            <person name="Pohl T."/>
            <person name="Merkel B.J."/>
            <person name="Hornburger P."/>
            <person name="Mueller R.-W."/>
            <person name="Bruemmer F."/>
            <person name="Labrenz M."/>
            <person name="Spormann A.M."/>
            <person name="Op den Camp H."/>
            <person name="Overmann J."/>
            <person name="Amann R."/>
            <person name="Jetten M.S.M."/>
            <person name="Mascher T."/>
            <person name="Medema M.H."/>
            <person name="Devos D.P."/>
            <person name="Kaster A.-K."/>
            <person name="Ovreas L."/>
            <person name="Rohde M."/>
            <person name="Galperin M.Y."/>
            <person name="Jogler C."/>
        </authorList>
    </citation>
    <scope>NUCLEOTIDE SEQUENCE [LARGE SCALE GENOMIC DNA]</scope>
    <source>
        <strain evidence="14 15">Pla175</strain>
    </source>
</reference>
<feature type="transmembrane region" description="Helical" evidence="12">
    <location>
        <begin position="81"/>
        <end position="102"/>
    </location>
</feature>
<dbReference type="InterPro" id="IPR027359">
    <property type="entry name" value="Volt_channel_dom_sf"/>
</dbReference>
<dbReference type="AlphaFoldDB" id="A0A518DHQ8"/>
<dbReference type="KEGG" id="pnd:Pla175_44380"/>
<evidence type="ECO:0000256" key="8">
    <source>
        <dbReference type="ARBA" id="ARBA00022989"/>
    </source>
</evidence>